<dbReference type="EMBL" id="JACIDT010000010">
    <property type="protein sequence ID" value="MBB3927240.1"/>
    <property type="molecule type" value="Genomic_DNA"/>
</dbReference>
<dbReference type="AlphaFoldDB" id="A0A7W6FQR5"/>
<protein>
    <submittedName>
        <fullName evidence="1">Uncharacterized protein</fullName>
    </submittedName>
</protein>
<dbReference type="Proteomes" id="UP000571950">
    <property type="component" value="Unassembled WGS sequence"/>
</dbReference>
<keyword evidence="2" id="KW-1185">Reference proteome</keyword>
<evidence type="ECO:0000313" key="2">
    <source>
        <dbReference type="Proteomes" id="UP000571950"/>
    </source>
</evidence>
<dbReference type="RefSeq" id="WP_188072739.1">
    <property type="nucleotide sequence ID" value="NZ_BSPS01000013.1"/>
</dbReference>
<accession>A0A7W6FQR5</accession>
<evidence type="ECO:0000313" key="1">
    <source>
        <dbReference type="EMBL" id="MBB3927240.1"/>
    </source>
</evidence>
<comment type="caution">
    <text evidence="1">The sequence shown here is derived from an EMBL/GenBank/DDBJ whole genome shotgun (WGS) entry which is preliminary data.</text>
</comment>
<sequence length="194" mass="20935">MTGIAVAAASRSRKVVKMSSTKKSNLSESCIVNIQTGKPLSPEANPGPIYTDQNPAFRIDDGLDHIFGPIDLDAAGEAERGQVAKARHELDERIAASQDRKNSISEYSDADWAASGSRVRPPHAADLIGVDLKPGEALLVVVKRLPGGRSKRFRVAGPAHLVERALNEAKHPLFDPAEHYSHMATISGSGWRRL</sequence>
<gene>
    <name evidence="1" type="ORF">GGR43_002963</name>
</gene>
<organism evidence="1 2">
    <name type="scientific">Sphingobium jiangsuense</name>
    <dbReference type="NCBI Taxonomy" id="870476"/>
    <lineage>
        <taxon>Bacteria</taxon>
        <taxon>Pseudomonadati</taxon>
        <taxon>Pseudomonadota</taxon>
        <taxon>Alphaproteobacteria</taxon>
        <taxon>Sphingomonadales</taxon>
        <taxon>Sphingomonadaceae</taxon>
        <taxon>Sphingobium</taxon>
    </lineage>
</organism>
<name>A0A7W6FQR5_9SPHN</name>
<proteinExistence type="predicted"/>
<reference evidence="1 2" key="1">
    <citation type="submission" date="2020-08" db="EMBL/GenBank/DDBJ databases">
        <title>Genomic Encyclopedia of Type Strains, Phase IV (KMG-IV): sequencing the most valuable type-strain genomes for metagenomic binning, comparative biology and taxonomic classification.</title>
        <authorList>
            <person name="Goeker M."/>
        </authorList>
    </citation>
    <scope>NUCLEOTIDE SEQUENCE [LARGE SCALE GENOMIC DNA]</scope>
    <source>
        <strain evidence="1 2">DSM 26189</strain>
    </source>
</reference>